<dbReference type="InterPro" id="IPR017897">
    <property type="entry name" value="Thrombospondin_3_rpt"/>
</dbReference>
<feature type="compositionally biased region" description="Basic and acidic residues" evidence="3">
    <location>
        <begin position="137"/>
        <end position="149"/>
    </location>
</feature>
<dbReference type="FunFam" id="4.10.1080.10:FF:000001">
    <property type="entry name" value="Thrombospondin 3"/>
    <property type="match status" value="1"/>
</dbReference>
<organism evidence="5">
    <name type="scientific">uncultured Solirubrobacteraceae bacterium</name>
    <dbReference type="NCBI Taxonomy" id="1162706"/>
    <lineage>
        <taxon>Bacteria</taxon>
        <taxon>Bacillati</taxon>
        <taxon>Actinomycetota</taxon>
        <taxon>Thermoleophilia</taxon>
        <taxon>Solirubrobacterales</taxon>
        <taxon>Solirubrobacteraceae</taxon>
        <taxon>environmental samples</taxon>
    </lineage>
</organism>
<keyword evidence="2" id="KW-0106">Calcium</keyword>
<dbReference type="GO" id="GO:0007155">
    <property type="term" value="P:cell adhesion"/>
    <property type="evidence" value="ECO:0007669"/>
    <property type="project" value="InterPro"/>
</dbReference>
<evidence type="ECO:0000313" key="5">
    <source>
        <dbReference type="EMBL" id="CAA9492061.1"/>
    </source>
</evidence>
<dbReference type="InterPro" id="IPR003367">
    <property type="entry name" value="Thrombospondin_3-like_rpt"/>
</dbReference>
<evidence type="ECO:0000256" key="4">
    <source>
        <dbReference type="SAM" id="SignalP"/>
    </source>
</evidence>
<accession>A0A6J4S962</accession>
<name>A0A6J4S962_9ACTN</name>
<reference evidence="5" key="1">
    <citation type="submission" date="2020-02" db="EMBL/GenBank/DDBJ databases">
        <authorList>
            <person name="Meier V. D."/>
        </authorList>
    </citation>
    <scope>NUCLEOTIDE SEQUENCE</scope>
    <source>
        <strain evidence="5">AVDCRST_MAG53</strain>
    </source>
</reference>
<feature type="chain" id="PRO_5039322548" evidence="4">
    <location>
        <begin position="20"/>
        <end position="352"/>
    </location>
</feature>
<sequence length="352" mass="36256">MPLARTLLTLLLLSLPAVAGGVLPAGSGPLALEVAGAHPEPGDVDGDNVKDEVDNCPTTPNGAQVDSDRDGQGDACDADDDNDGVPDARPDNCRLVANPAQENADGDAYGDACPPVDTDGDRVIDPDDNCPFAVNADQRDLDGDDRGDACDDDLDGDKFDNGFDNCPTVYNPTTDTAPPFRQPDADKNGKGTACDPDEGLATAPAGGTRSGGATGTGGGTGSGGATRTGAAPTKDTRKPTVSLTVARRHAGVAVGTPFVVPVGCSEACSLQARLVIDARTAKRLRVGARPAVLAKASWALSGSGRTYVILDWQRRARTALKRSRSLSARVWVVADDLAGNTTTVSRKVTLRR</sequence>
<evidence type="ECO:0000256" key="1">
    <source>
        <dbReference type="ARBA" id="ARBA00022729"/>
    </source>
</evidence>
<dbReference type="Pfam" id="PF02412">
    <property type="entry name" value="TSP_3"/>
    <property type="match status" value="4"/>
</dbReference>
<dbReference type="PANTHER" id="PTHR10199">
    <property type="entry name" value="THROMBOSPONDIN"/>
    <property type="match status" value="1"/>
</dbReference>
<dbReference type="PROSITE" id="PS51234">
    <property type="entry name" value="TSP3"/>
    <property type="match status" value="1"/>
</dbReference>
<protein>
    <submittedName>
        <fullName evidence="5">Uncharacterized protein</fullName>
    </submittedName>
</protein>
<dbReference type="InterPro" id="IPR028974">
    <property type="entry name" value="TSP_type-3_rpt"/>
</dbReference>
<dbReference type="AlphaFoldDB" id="A0A6J4S962"/>
<feature type="compositionally biased region" description="Gly residues" evidence="3">
    <location>
        <begin position="208"/>
        <end position="226"/>
    </location>
</feature>
<gene>
    <name evidence="5" type="ORF">AVDCRST_MAG53-1516</name>
</gene>
<dbReference type="PANTHER" id="PTHR10199:SF88">
    <property type="entry name" value="CARTILAGE OLIGOMERIC MATRIX PROTEIN"/>
    <property type="match status" value="1"/>
</dbReference>
<feature type="region of interest" description="Disordered" evidence="3">
    <location>
        <begin position="36"/>
        <end position="240"/>
    </location>
</feature>
<proteinExistence type="predicted"/>
<dbReference type="SUPFAM" id="SSF103647">
    <property type="entry name" value="TSP type-3 repeat"/>
    <property type="match status" value="1"/>
</dbReference>
<dbReference type="Gene3D" id="4.10.1080.10">
    <property type="entry name" value="TSP type-3 repeat"/>
    <property type="match status" value="2"/>
</dbReference>
<keyword evidence="1 4" id="KW-0732">Signal</keyword>
<dbReference type="EMBL" id="CADCVR010000046">
    <property type="protein sequence ID" value="CAA9492061.1"/>
    <property type="molecule type" value="Genomic_DNA"/>
</dbReference>
<feature type="signal peptide" evidence="4">
    <location>
        <begin position="1"/>
        <end position="19"/>
    </location>
</feature>
<dbReference type="GO" id="GO:0005509">
    <property type="term" value="F:calcium ion binding"/>
    <property type="evidence" value="ECO:0007669"/>
    <property type="project" value="InterPro"/>
</dbReference>
<evidence type="ECO:0000256" key="2">
    <source>
        <dbReference type="ARBA" id="ARBA00022837"/>
    </source>
</evidence>
<evidence type="ECO:0000256" key="3">
    <source>
        <dbReference type="SAM" id="MobiDB-lite"/>
    </source>
</evidence>